<sequence>MSENINYVYPKIAEGINIMRNSARGIQASVDGLRSDTQRQLASFDGEAATAYGSKSKLVTQAFDSANMTLNNAATSIESAADSLQRQDRSSAGGF</sequence>
<dbReference type="Proteomes" id="UP000791080">
    <property type="component" value="Unassembled WGS sequence"/>
</dbReference>
<name>A0ABT1JDX6_ACTCY</name>
<protein>
    <submittedName>
        <fullName evidence="1">WXG100 family type VII secretion target</fullName>
    </submittedName>
</protein>
<organism evidence="1 2">
    <name type="scientific">Actinoalloteichus caeruleus DSM 43889</name>
    <dbReference type="NCBI Taxonomy" id="1120930"/>
    <lineage>
        <taxon>Bacteria</taxon>
        <taxon>Bacillati</taxon>
        <taxon>Actinomycetota</taxon>
        <taxon>Actinomycetes</taxon>
        <taxon>Pseudonocardiales</taxon>
        <taxon>Pseudonocardiaceae</taxon>
        <taxon>Actinoalloteichus</taxon>
        <taxon>Actinoalloteichus cyanogriseus</taxon>
    </lineage>
</organism>
<accession>A0ABT1JDX6</accession>
<evidence type="ECO:0000313" key="1">
    <source>
        <dbReference type="EMBL" id="MCP2330696.1"/>
    </source>
</evidence>
<dbReference type="Pfam" id="PF06013">
    <property type="entry name" value="WXG100"/>
    <property type="match status" value="1"/>
</dbReference>
<evidence type="ECO:0000313" key="2">
    <source>
        <dbReference type="Proteomes" id="UP000791080"/>
    </source>
</evidence>
<keyword evidence="2" id="KW-1185">Reference proteome</keyword>
<reference evidence="1 2" key="1">
    <citation type="submission" date="2022-06" db="EMBL/GenBank/DDBJ databases">
        <title>Genomic Encyclopedia of Type Strains, Phase I: the one thousand microbial genomes (KMG-I) project.</title>
        <authorList>
            <person name="Kyrpides N."/>
        </authorList>
    </citation>
    <scope>NUCLEOTIDE SEQUENCE [LARGE SCALE GENOMIC DNA]</scope>
    <source>
        <strain evidence="1 2">DSM 43889</strain>
    </source>
</reference>
<dbReference type="EMBL" id="AUBJ02000001">
    <property type="protein sequence ID" value="MCP2330696.1"/>
    <property type="molecule type" value="Genomic_DNA"/>
</dbReference>
<comment type="caution">
    <text evidence="1">The sequence shown here is derived from an EMBL/GenBank/DDBJ whole genome shotgun (WGS) entry which is preliminary data.</text>
</comment>
<proteinExistence type="predicted"/>
<dbReference type="InterPro" id="IPR036689">
    <property type="entry name" value="ESAT-6-like_sf"/>
</dbReference>
<dbReference type="InterPro" id="IPR010310">
    <property type="entry name" value="T7SS_ESAT-6-like"/>
</dbReference>
<dbReference type="Gene3D" id="1.10.287.1060">
    <property type="entry name" value="ESAT-6-like"/>
    <property type="match status" value="1"/>
</dbReference>
<dbReference type="SUPFAM" id="SSF140453">
    <property type="entry name" value="EsxAB dimer-like"/>
    <property type="match status" value="1"/>
</dbReference>
<gene>
    <name evidence="1" type="ORF">G443_000966</name>
</gene>
<dbReference type="RefSeq" id="WP_026420308.1">
    <property type="nucleotide sequence ID" value="NZ_AUBJ02000001.1"/>
</dbReference>